<dbReference type="Proteomes" id="UP000014071">
    <property type="component" value="Unassembled WGS sequence"/>
</dbReference>
<name>R9NVR3_PSEHS</name>
<dbReference type="EMBL" id="DF238767">
    <property type="protein sequence ID" value="GAC92603.1"/>
    <property type="molecule type" value="Genomic_DNA"/>
</dbReference>
<dbReference type="AlphaFoldDB" id="R9NVR3"/>
<sequence>MGRQSQDRPIVIDAYQLRLTRSMWIVQAVPVEESEMLGRVVMPESWVSARSVMRAVRRRRGEMRPPQSVSSKRVGAKRRRSKSACKPGVNTVACRRAFEQSNAWLELQSLRSTSSRVRLPCCDALGQEAASVRR</sequence>
<dbReference type="GeneID" id="24105469"/>
<evidence type="ECO:0000256" key="1">
    <source>
        <dbReference type="SAM" id="MobiDB-lite"/>
    </source>
</evidence>
<gene>
    <name evidence="2" type="ORF">PHSY_000157</name>
</gene>
<dbReference type="HOGENOM" id="CLU_1897130_0_0_1"/>
<feature type="region of interest" description="Disordered" evidence="1">
    <location>
        <begin position="58"/>
        <end position="86"/>
    </location>
</feature>
<accession>R9NVR3</accession>
<evidence type="ECO:0000313" key="3">
    <source>
        <dbReference type="Proteomes" id="UP000014071"/>
    </source>
</evidence>
<dbReference type="RefSeq" id="XP_012186190.1">
    <property type="nucleotide sequence ID" value="XM_012330800.1"/>
</dbReference>
<evidence type="ECO:0000313" key="2">
    <source>
        <dbReference type="EMBL" id="GAC92603.1"/>
    </source>
</evidence>
<keyword evidence="3" id="KW-1185">Reference proteome</keyword>
<feature type="compositionally biased region" description="Basic residues" evidence="1">
    <location>
        <begin position="74"/>
        <end position="83"/>
    </location>
</feature>
<protein>
    <submittedName>
        <fullName evidence="2">Toxin efflux pump</fullName>
    </submittedName>
</protein>
<organism evidence="2 3">
    <name type="scientific">Pseudozyma hubeiensis (strain SY62)</name>
    <name type="common">Yeast</name>
    <dbReference type="NCBI Taxonomy" id="1305764"/>
    <lineage>
        <taxon>Eukaryota</taxon>
        <taxon>Fungi</taxon>
        <taxon>Dikarya</taxon>
        <taxon>Basidiomycota</taxon>
        <taxon>Ustilaginomycotina</taxon>
        <taxon>Ustilaginomycetes</taxon>
        <taxon>Ustilaginales</taxon>
        <taxon>Ustilaginaceae</taxon>
        <taxon>Pseudozyma</taxon>
    </lineage>
</organism>
<reference evidence="3" key="1">
    <citation type="journal article" date="2013" name="Genome Announc.">
        <title>Draft genome sequence of the basidiomycetous yeast-like fungus Pseudozyma hubeiensis SY62, which produces an abundant amount of the biosurfactant mannosylerythritol lipids.</title>
        <authorList>
            <person name="Konishi M."/>
            <person name="Hatada Y."/>
            <person name="Horiuchi J."/>
        </authorList>
    </citation>
    <scope>NUCLEOTIDE SEQUENCE [LARGE SCALE GENOMIC DNA]</scope>
    <source>
        <strain evidence="3">SY62</strain>
    </source>
</reference>
<proteinExistence type="predicted"/>